<feature type="compositionally biased region" description="Low complexity" evidence="1">
    <location>
        <begin position="221"/>
        <end position="231"/>
    </location>
</feature>
<feature type="compositionally biased region" description="Basic and acidic residues" evidence="1">
    <location>
        <begin position="137"/>
        <end position="151"/>
    </location>
</feature>
<feature type="compositionally biased region" description="Low complexity" evidence="1">
    <location>
        <begin position="1683"/>
        <end position="1697"/>
    </location>
</feature>
<evidence type="ECO:0000313" key="4">
    <source>
        <dbReference type="Proteomes" id="UP000016922"/>
    </source>
</evidence>
<feature type="region of interest" description="Disordered" evidence="1">
    <location>
        <begin position="1366"/>
        <end position="1579"/>
    </location>
</feature>
<dbReference type="SUPFAM" id="SSF46689">
    <property type="entry name" value="Homeodomain-like"/>
    <property type="match status" value="2"/>
</dbReference>
<name>S3DX57_GLAL2</name>
<sequence>MNVGSRRSSFSPPSWLTLNRSSRNPGYDATESRRSPRDRSPGRYNDPRDADQYRAGFRGNGDRRRSIPDARSSNHGAFQANRELFTEPTRREAARDFPPRDIPRGPKASVGHERSAPHDRSLPHEAPTGPRASQPSHDFRGDSNYRGDFGFRGRGRGRGRGQWLREDSRDRGSREADRGDFRDRDRRPDERGPPPFRDDRGRDRERWDSRDQRDTFRGRRPSSPQGRGRSPNYGSRDTRDPPSNLDLDRTHRAARDAPSSTVSPSGDVIQPFGRGGFGRGRGARGRGRGFYDEYHRPPSIRSRSPEPYNINRRTLQSATPPPQVPAFGSTAAKITTPITPSQIVPPPNAFHTAPTAPATTTSLPPTVPKGPRVPVAPLARQPYAQGLHRPASSTWIRPPDRPSPELRTREDDLFPNYAPTKDDNSNHDNVSNFDNASTHEEVASVNSNAQRKPSSEPQSARSPPREEPPPKKRYPCIGRRQPTIPSPVPEDSDDDDSDSEEELNDNYFEEEIARVKADIAKVEASNPLLPPIVPVIASDWRPFIEPIVDNVIPDPCSTSSAQQEQKVEQPKEPTASVSETEPKITLDDAISPALPPAVEPVTDSAEGNIRSLVTEAVKNEQEDLAQATATNSVVIPESEDVEMADEVTQPPILVAPALPAANEESSSKPTVTSVDAQAGVEPSLSNGHPRPALESAPVSPVNALPIRVDQIAEADEDVKRNDLVANTNGHSAMDLDEPEKPAIPIQPAANGAPVRRLTIEENEGSDGSQDEQEREEELEAVRRMMKTPPLNSLPRSNTGSFWDNVEDHAHLEIRHGRTEKRIKNHIHATEDRRNSVNEAEGRAWAQRYEAYRQFTDFSQDPDAVRSRAQFAASRAKAAAEAAAPHVSSVASASAKPEGRRAHRFATERDFERVLRESEAEAKEKEQDERLARAKTASAKEATIPAMRDAQWWLENGYVDMSHRVPFNRSFALLEYGEPIDNFTPEESETFEKVYLETPKNWSRVAEALDHRDFKACIQHYYLVKHSAKLKEKASSKKKKKGRGPAKKRQTTAMSAMVENNDNAEDDQENETGGSKRRPRRAAAPTFPIDAHAAAPNESESGTPVPTPGRKSATVPKSENGSEAGPAKKKVKVARESKKQSKNNPLLAAAPMAAAARRDDSPITPVPPPIPLEAKLARNNVSQSRFPPQFDGPSSTGQAIQPQPAFAPLVSSSFIPSPAPIERQAPSMTGTFEIMPQPHLSPQPQTPQQQPLSYPSQERVGSMTPLSFDTNQASRNIQQTSSYWSVPEQNDFPALLRHFGSDWQGIAKHMTSKTHIMVYTNLFQQWLQVPSDSNKSRRVANIQTQVKNFYQRRVDNGQRDWEEMVKEADAKRERGESTGLAPTPSIIPKRRYDPTGSLPPRSGSAMDGVEGMASPGSSSMMQAIRPSQASPPQAQHTPTRFPALATAGPVPHIQPAAPASIINKQVTPQPSNQSTPQPTQRGPRGPPLGYFTANNPEPQVRPALQPRTDSAVSSRERSFQVAREAQLEQNAALRLAQEQKERDDRERERLQQQQQIDQDEQQKHHLAHQREREQRERALREEQRLAVQLQEQHALRLEREREQRQQLHRQQQQQQQQQEEAAKQRAREVAASKLKEEYIEGNMRGNLQQIEAYSTPNMRPNVPAHSRTEGPHASEARRPLLEHQQTQFQSRPPQQPRRFVNESMKPAASHREIREREMQPSISPSMHRPAPSANPLRNEQQSVPPVVQQKPHQVLQPHIPQPTPTPVPAHVSAVRQQETVRKTSNIMSLLNDDPPEARSEPPKRVVNMSATPQPPAQVHTPPPQHPLQANRFASHQPQPPTQPQAMAQSIPTQPAAHAQQPPHQHGSHHITPSPNPYAQASPHHSHHHSSSIGHSRPYTPTGFDRRAYEQPPPSQQAQQQQQQQQQMYSQPPPRQPMSSQPPIRREPSHGEMHALNSEYAGRTGAGQSSMRLKASPYTSTPPPAGTQPTRQQVGSPLELSVPGERDFYSRQPQAQYLMQQQSAAPSPQLGPTYQHPPSQPATHRLAYSQSQSHAASPPPHYPAQQPPPQHHPQHQQYRSRHNSIDGRDPRHPSTSSGSTPSHSGYPQAPTHPASMQYQPPPADRYESNYDRERRLQEEQQAAVYHQRRHDDARF</sequence>
<feature type="compositionally biased region" description="Basic and acidic residues" evidence="1">
    <location>
        <begin position="236"/>
        <end position="255"/>
    </location>
</feature>
<dbReference type="RefSeq" id="XP_008082379.1">
    <property type="nucleotide sequence ID" value="XM_008084188.1"/>
</dbReference>
<keyword evidence="4" id="KW-1185">Reference proteome</keyword>
<feature type="compositionally biased region" description="Basic and acidic residues" evidence="1">
    <location>
        <begin position="1536"/>
        <end position="1549"/>
    </location>
</feature>
<feature type="compositionally biased region" description="Polar residues" evidence="1">
    <location>
        <begin position="1414"/>
        <end position="1437"/>
    </location>
</feature>
<feature type="compositionally biased region" description="Polar residues" evidence="1">
    <location>
        <begin position="2009"/>
        <end position="2030"/>
    </location>
</feature>
<dbReference type="eggNOG" id="KOG1878">
    <property type="taxonomic scope" value="Eukaryota"/>
</dbReference>
<dbReference type="OrthoDB" id="10258692at2759"/>
<feature type="compositionally biased region" description="Low complexity" evidence="1">
    <location>
        <begin position="2045"/>
        <end position="2054"/>
    </location>
</feature>
<feature type="compositionally biased region" description="Pro residues" evidence="1">
    <location>
        <begin position="1811"/>
        <end position="1824"/>
    </location>
</feature>
<feature type="compositionally biased region" description="Basic residues" evidence="1">
    <location>
        <begin position="1035"/>
        <end position="1049"/>
    </location>
</feature>
<feature type="compositionally biased region" description="Basic and acidic residues" evidence="1">
    <location>
        <begin position="1942"/>
        <end position="1951"/>
    </location>
</feature>
<feature type="compositionally biased region" description="Low complexity" evidence="1">
    <location>
        <begin position="2091"/>
        <end position="2103"/>
    </location>
</feature>
<feature type="compositionally biased region" description="Polar residues" evidence="1">
    <location>
        <begin position="1773"/>
        <end position="1787"/>
    </location>
</feature>
<feature type="compositionally biased region" description="Polar residues" evidence="1">
    <location>
        <begin position="663"/>
        <end position="675"/>
    </location>
</feature>
<accession>S3DX57</accession>
<feature type="region of interest" description="Disordered" evidence="1">
    <location>
        <begin position="915"/>
        <end position="936"/>
    </location>
</feature>
<protein>
    <submittedName>
        <fullName evidence="3">Homeo</fullName>
    </submittedName>
</protein>
<feature type="region of interest" description="Disordered" evidence="1">
    <location>
        <begin position="1031"/>
        <end position="1200"/>
    </location>
</feature>
<feature type="compositionally biased region" description="Low complexity" evidence="1">
    <location>
        <begin position="1852"/>
        <end position="1863"/>
    </location>
</feature>
<feature type="compositionally biased region" description="Polar residues" evidence="1">
    <location>
        <begin position="427"/>
        <end position="436"/>
    </location>
</feature>
<dbReference type="EMBL" id="KE145363">
    <property type="protein sequence ID" value="EPE30968.1"/>
    <property type="molecule type" value="Genomic_DNA"/>
</dbReference>
<dbReference type="Gene3D" id="1.10.10.60">
    <property type="entry name" value="Homeodomain-like"/>
    <property type="match status" value="2"/>
</dbReference>
<dbReference type="OMA" id="EQYSANT"/>
<dbReference type="SMART" id="SM00717">
    <property type="entry name" value="SANT"/>
    <property type="match status" value="2"/>
</dbReference>
<feature type="compositionally biased region" description="Basic and acidic residues" evidence="1">
    <location>
        <begin position="163"/>
        <end position="217"/>
    </location>
</feature>
<feature type="domain" description="Myb-like" evidence="2">
    <location>
        <begin position="978"/>
        <end position="1026"/>
    </location>
</feature>
<feature type="compositionally biased region" description="Acidic residues" evidence="1">
    <location>
        <begin position="760"/>
        <end position="778"/>
    </location>
</feature>
<gene>
    <name evidence="3" type="ORF">GLAREA_03935</name>
</gene>
<feature type="region of interest" description="Disordered" evidence="1">
    <location>
        <begin position="551"/>
        <end position="606"/>
    </location>
</feature>
<feature type="compositionally biased region" description="Basic and acidic residues" evidence="1">
    <location>
        <begin position="1619"/>
        <end position="1628"/>
    </location>
</feature>
<dbReference type="STRING" id="1116229.S3DX57"/>
<feature type="compositionally biased region" description="Acidic residues" evidence="1">
    <location>
        <begin position="490"/>
        <end position="508"/>
    </location>
</feature>
<feature type="compositionally biased region" description="Basic and acidic residues" evidence="1">
    <location>
        <begin position="2122"/>
        <end position="2136"/>
    </location>
</feature>
<feature type="region of interest" description="Disordered" evidence="1">
    <location>
        <begin position="1600"/>
        <end position="1628"/>
    </location>
</feature>
<feature type="compositionally biased region" description="Pro residues" evidence="1">
    <location>
        <begin position="2055"/>
        <end position="2069"/>
    </location>
</feature>
<feature type="compositionally biased region" description="Basic and acidic residues" evidence="1">
    <location>
        <begin position="30"/>
        <end position="52"/>
    </location>
</feature>
<feature type="compositionally biased region" description="Low complexity" evidence="1">
    <location>
        <begin position="1739"/>
        <end position="1757"/>
    </location>
</feature>
<feature type="region of interest" description="Disordered" evidence="1">
    <location>
        <begin position="338"/>
        <end position="508"/>
    </location>
</feature>
<feature type="compositionally biased region" description="Basic residues" evidence="1">
    <location>
        <begin position="2070"/>
        <end position="2080"/>
    </location>
</feature>
<dbReference type="CDD" id="cd00167">
    <property type="entry name" value="SANT"/>
    <property type="match status" value="1"/>
</dbReference>
<feature type="compositionally biased region" description="Basic and acidic residues" evidence="1">
    <location>
        <begin position="1708"/>
        <end position="1717"/>
    </location>
</feature>
<feature type="compositionally biased region" description="Low complexity" evidence="1">
    <location>
        <begin position="1466"/>
        <end position="1482"/>
    </location>
</feature>
<dbReference type="GeneID" id="19462990"/>
<feature type="compositionally biased region" description="Basic and acidic residues" evidence="1">
    <location>
        <begin position="915"/>
        <end position="931"/>
    </location>
</feature>
<feature type="compositionally biased region" description="Low complexity" evidence="1">
    <location>
        <begin position="1607"/>
        <end position="1618"/>
    </location>
</feature>
<feature type="compositionally biased region" description="Low complexity" evidence="1">
    <location>
        <begin position="1914"/>
        <end position="1928"/>
    </location>
</feature>
<dbReference type="KEGG" id="glz:GLAREA_03935"/>
<feature type="region of interest" description="Disordered" evidence="1">
    <location>
        <begin position="728"/>
        <end position="779"/>
    </location>
</feature>
<dbReference type="HOGENOM" id="CLU_001420_0_0_1"/>
<feature type="compositionally biased region" description="Basic and acidic residues" evidence="1">
    <location>
        <begin position="2081"/>
        <end position="2090"/>
    </location>
</feature>
<evidence type="ECO:0000313" key="3">
    <source>
        <dbReference type="EMBL" id="EPE30968.1"/>
    </source>
</evidence>
<feature type="compositionally biased region" description="Low complexity" evidence="1">
    <location>
        <begin position="349"/>
        <end position="364"/>
    </location>
</feature>
<feature type="domain" description="Myb-like" evidence="2">
    <location>
        <begin position="1279"/>
        <end position="1331"/>
    </location>
</feature>
<feature type="compositionally biased region" description="Basic and acidic residues" evidence="1">
    <location>
        <begin position="398"/>
        <end position="412"/>
    </location>
</feature>
<dbReference type="InterPro" id="IPR009057">
    <property type="entry name" value="Homeodomain-like_sf"/>
</dbReference>
<feature type="compositionally biased region" description="Polar residues" evidence="1">
    <location>
        <begin position="1178"/>
        <end position="1200"/>
    </location>
</feature>
<feature type="compositionally biased region" description="Polar residues" evidence="1">
    <location>
        <begin position="1"/>
        <end position="24"/>
    </location>
</feature>
<evidence type="ECO:0000256" key="1">
    <source>
        <dbReference type="SAM" id="MobiDB-lite"/>
    </source>
</evidence>
<feature type="region of interest" description="Disordered" evidence="1">
    <location>
        <begin position="1682"/>
        <end position="2153"/>
    </location>
</feature>
<feature type="compositionally biased region" description="Basic and acidic residues" evidence="1">
    <location>
        <begin position="1559"/>
        <end position="1579"/>
    </location>
</feature>
<feature type="region of interest" description="Disordered" evidence="1">
    <location>
        <begin position="659"/>
        <end position="698"/>
    </location>
</feature>
<organism evidence="3 4">
    <name type="scientific">Glarea lozoyensis (strain ATCC 20868 / MF5171)</name>
    <dbReference type="NCBI Taxonomy" id="1116229"/>
    <lineage>
        <taxon>Eukaryota</taxon>
        <taxon>Fungi</taxon>
        <taxon>Dikarya</taxon>
        <taxon>Ascomycota</taxon>
        <taxon>Pezizomycotina</taxon>
        <taxon>Leotiomycetes</taxon>
        <taxon>Helotiales</taxon>
        <taxon>Helotiaceae</taxon>
        <taxon>Glarea</taxon>
    </lineage>
</organism>
<feature type="region of interest" description="Disordered" evidence="1">
    <location>
        <begin position="1"/>
        <end position="307"/>
    </location>
</feature>
<reference evidence="3 4" key="1">
    <citation type="journal article" date="2013" name="BMC Genomics">
        <title>Genomics-driven discovery of the pneumocandin biosynthetic gene cluster in the fungus Glarea lozoyensis.</title>
        <authorList>
            <person name="Chen L."/>
            <person name="Yue Q."/>
            <person name="Zhang X."/>
            <person name="Xiang M."/>
            <person name="Wang C."/>
            <person name="Li S."/>
            <person name="Che Y."/>
            <person name="Ortiz-Lopez F.J."/>
            <person name="Bills G.F."/>
            <person name="Liu X."/>
            <person name="An Z."/>
        </authorList>
    </citation>
    <scope>NUCLEOTIDE SEQUENCE [LARGE SCALE GENOMIC DNA]</scope>
    <source>
        <strain evidence="4">ATCC 20868 / MF5171</strain>
    </source>
</reference>
<feature type="compositionally biased region" description="Basic and acidic residues" evidence="1">
    <location>
        <begin position="84"/>
        <end position="123"/>
    </location>
</feature>
<feature type="compositionally biased region" description="Low complexity" evidence="1">
    <location>
        <begin position="1245"/>
        <end position="1256"/>
    </location>
</feature>
<dbReference type="InterPro" id="IPR001005">
    <property type="entry name" value="SANT/Myb"/>
</dbReference>
<proteinExistence type="predicted"/>
<feature type="region of interest" description="Disordered" evidence="1">
    <location>
        <begin position="1231"/>
        <end position="1270"/>
    </location>
</feature>
<feature type="compositionally biased region" description="Basic and acidic residues" evidence="1">
    <location>
        <begin position="1366"/>
        <end position="1375"/>
    </location>
</feature>
<evidence type="ECO:0000259" key="2">
    <source>
        <dbReference type="SMART" id="SM00717"/>
    </source>
</evidence>
<dbReference type="Proteomes" id="UP000016922">
    <property type="component" value="Unassembled WGS sequence"/>
</dbReference>
<feature type="compositionally biased region" description="Low complexity" evidence="1">
    <location>
        <begin position="1144"/>
        <end position="1154"/>
    </location>
</feature>